<organism evidence="1 2">
    <name type="scientific">Romboutsia sedimentorum</name>
    <dbReference type="NCBI Taxonomy" id="1368474"/>
    <lineage>
        <taxon>Bacteria</taxon>
        <taxon>Bacillati</taxon>
        <taxon>Bacillota</taxon>
        <taxon>Clostridia</taxon>
        <taxon>Peptostreptococcales</taxon>
        <taxon>Peptostreptococcaceae</taxon>
        <taxon>Romboutsia</taxon>
    </lineage>
</organism>
<protein>
    <recommendedName>
        <fullName evidence="3">Abortive infection protein-like C-terminal domain-containing protein</fullName>
    </recommendedName>
</protein>
<name>A0ABT7ECG1_9FIRM</name>
<reference evidence="1 2" key="1">
    <citation type="submission" date="2023-05" db="EMBL/GenBank/DDBJ databases">
        <title>Rombocin, a short stable natural nisin variant, displays selective antimicrobial activity against Listeria monocytogenes and employs dual mode of action to kill target bacterial strains.</title>
        <authorList>
            <person name="Wambui J."/>
            <person name="Stephan R."/>
            <person name="Kuipers O.P."/>
        </authorList>
    </citation>
    <scope>NUCLEOTIDE SEQUENCE [LARGE SCALE GENOMIC DNA]</scope>
    <source>
        <strain evidence="1 2">RC002</strain>
    </source>
</reference>
<dbReference type="RefSeq" id="WP_284133538.1">
    <property type="nucleotide sequence ID" value="NZ_JASKYM010000009.1"/>
</dbReference>
<keyword evidence="2" id="KW-1185">Reference proteome</keyword>
<gene>
    <name evidence="1" type="ORF">QOZ84_13865</name>
</gene>
<dbReference type="EMBL" id="JASKYM010000009">
    <property type="protein sequence ID" value="MDK2564624.1"/>
    <property type="molecule type" value="Genomic_DNA"/>
</dbReference>
<accession>A0ABT7ECG1</accession>
<evidence type="ECO:0008006" key="3">
    <source>
        <dbReference type="Google" id="ProtNLM"/>
    </source>
</evidence>
<comment type="caution">
    <text evidence="1">The sequence shown here is derived from an EMBL/GenBank/DDBJ whole genome shotgun (WGS) entry which is preliminary data.</text>
</comment>
<proteinExistence type="predicted"/>
<evidence type="ECO:0000313" key="1">
    <source>
        <dbReference type="EMBL" id="MDK2564624.1"/>
    </source>
</evidence>
<dbReference type="Proteomes" id="UP001301012">
    <property type="component" value="Unassembled WGS sequence"/>
</dbReference>
<evidence type="ECO:0000313" key="2">
    <source>
        <dbReference type="Proteomes" id="UP001301012"/>
    </source>
</evidence>
<sequence length="267" mass="31124">MSSLDKNQEYVISKFLQRYDYDAVLDILEEAGIIEGDLYLLMESSKYAVNFDFKKALKSINSMSEEMLSRRQINKLITNLENLNIGEPEDILSELVENMKIQIVNEEYIDFLGRLYRLKEALFKYIFISTKESKTYKVCMHGYMVSKKNILYTLKKKYNIYNGNLIHGVTQYINKHIKKTKRMDKVVEILNSDRLESLIRLRNESPVGHGFKGVSKEDIEELYGNPMEVVQDLIKACELLDIGIKMDKYDNINEMAIHMIGSLKKSN</sequence>